<dbReference type="AlphaFoldDB" id="A0A918ULF4"/>
<dbReference type="EMBL" id="BMWX01000002">
    <property type="protein sequence ID" value="GGZ18495.1"/>
    <property type="molecule type" value="Genomic_DNA"/>
</dbReference>
<organism evidence="1 2">
    <name type="scientific">Echinicola pacifica</name>
    <dbReference type="NCBI Taxonomy" id="346377"/>
    <lineage>
        <taxon>Bacteria</taxon>
        <taxon>Pseudomonadati</taxon>
        <taxon>Bacteroidota</taxon>
        <taxon>Cytophagia</taxon>
        <taxon>Cytophagales</taxon>
        <taxon>Cyclobacteriaceae</taxon>
        <taxon>Echinicola</taxon>
    </lineage>
</organism>
<accession>A0A918ULF4</accession>
<proteinExistence type="predicted"/>
<reference evidence="1" key="1">
    <citation type="journal article" date="2014" name="Int. J. Syst. Evol. Microbiol.">
        <title>Complete genome sequence of Corynebacterium casei LMG S-19264T (=DSM 44701T), isolated from a smear-ripened cheese.</title>
        <authorList>
            <consortium name="US DOE Joint Genome Institute (JGI-PGF)"/>
            <person name="Walter F."/>
            <person name="Albersmeier A."/>
            <person name="Kalinowski J."/>
            <person name="Ruckert C."/>
        </authorList>
    </citation>
    <scope>NUCLEOTIDE SEQUENCE</scope>
    <source>
        <strain evidence="1">KCTC 12368</strain>
    </source>
</reference>
<keyword evidence="2" id="KW-1185">Reference proteome</keyword>
<evidence type="ECO:0000313" key="2">
    <source>
        <dbReference type="Proteomes" id="UP000619457"/>
    </source>
</evidence>
<sequence length="324" mass="36648">MINKSIVFVLFLGTVSACLNEYTPDWDQEMEETYIVNSILFPDSIATVSLTKSSFFHDEEDLAEMASSQVKLTCIEPIGGRVLFSEILSFRDSVFMGENILRQGFDYKLEILTPSGDSIKAITSIPQPTSFEESDLVFPAGYSDQRNIKGDIVRLFASFDPPKDQACYYETYVYNADSMGAGDNKWKYHFLKTVNNDQIILSEDLPSNYQNTFLFSTDHDDKDLITLTFDIIPTGNVGNPFFSEFYPVLSRVSKDYYLYKKSLYQHLDALQFSPSLEVENLYFPDIFKVLPEVHSNIEGGTGIFAGINPTKLKTVCNREGTSCV</sequence>
<evidence type="ECO:0000313" key="1">
    <source>
        <dbReference type="EMBL" id="GGZ18495.1"/>
    </source>
</evidence>
<dbReference type="RefSeq" id="WP_018472665.1">
    <property type="nucleotide sequence ID" value="NZ_BMWX01000002.1"/>
</dbReference>
<comment type="caution">
    <text evidence="1">The sequence shown here is derived from an EMBL/GenBank/DDBJ whole genome shotgun (WGS) entry which is preliminary data.</text>
</comment>
<dbReference type="Pfam" id="PF14054">
    <property type="entry name" value="DUF4249"/>
    <property type="match status" value="1"/>
</dbReference>
<reference evidence="1" key="2">
    <citation type="submission" date="2020-09" db="EMBL/GenBank/DDBJ databases">
        <authorList>
            <person name="Sun Q."/>
            <person name="Kim S."/>
        </authorList>
    </citation>
    <scope>NUCLEOTIDE SEQUENCE</scope>
    <source>
        <strain evidence="1">KCTC 12368</strain>
    </source>
</reference>
<dbReference type="Proteomes" id="UP000619457">
    <property type="component" value="Unassembled WGS sequence"/>
</dbReference>
<dbReference type="InterPro" id="IPR025345">
    <property type="entry name" value="DUF4249"/>
</dbReference>
<evidence type="ECO:0008006" key="3">
    <source>
        <dbReference type="Google" id="ProtNLM"/>
    </source>
</evidence>
<protein>
    <recommendedName>
        <fullName evidence="3">DUF4249 domain-containing protein</fullName>
    </recommendedName>
</protein>
<gene>
    <name evidence="1" type="ORF">GCM10007049_08350</name>
</gene>
<dbReference type="PROSITE" id="PS51257">
    <property type="entry name" value="PROKAR_LIPOPROTEIN"/>
    <property type="match status" value="1"/>
</dbReference>
<name>A0A918ULF4_9BACT</name>